<proteinExistence type="predicted"/>
<accession>A0A317WX09</accession>
<feature type="region of interest" description="Disordered" evidence="2">
    <location>
        <begin position="893"/>
        <end position="1112"/>
    </location>
</feature>
<name>A0A317WX09_9EURO</name>
<dbReference type="GeneID" id="37061328"/>
<dbReference type="RefSeq" id="XP_025403326.1">
    <property type="nucleotide sequence ID" value="XM_025539091.1"/>
</dbReference>
<dbReference type="STRING" id="1448321.A0A317WX09"/>
<evidence type="ECO:0000256" key="2">
    <source>
        <dbReference type="SAM" id="MobiDB-lite"/>
    </source>
</evidence>
<reference evidence="3 4" key="1">
    <citation type="submission" date="2016-12" db="EMBL/GenBank/DDBJ databases">
        <title>The genomes of Aspergillus section Nigri reveals drivers in fungal speciation.</title>
        <authorList>
            <consortium name="DOE Joint Genome Institute"/>
            <person name="Vesth T.C."/>
            <person name="Nybo J."/>
            <person name="Theobald S."/>
            <person name="Brandl J."/>
            <person name="Frisvad J.C."/>
            <person name="Nielsen K.F."/>
            <person name="Lyhne E.K."/>
            <person name="Kogle M.E."/>
            <person name="Kuo A."/>
            <person name="Riley R."/>
            <person name="Clum A."/>
            <person name="Nolan M."/>
            <person name="Lipzen A."/>
            <person name="Salamov A."/>
            <person name="Henrissat B."/>
            <person name="Wiebenga A."/>
            <person name="De Vries R.P."/>
            <person name="Grigoriev I.V."/>
            <person name="Mortensen U.H."/>
            <person name="Andersen M.R."/>
            <person name="Baker S.E."/>
        </authorList>
    </citation>
    <scope>NUCLEOTIDE SEQUENCE [LARGE SCALE GENOMIC DNA]</scope>
    <source>
        <strain evidence="3 4">CBS 117.55</strain>
    </source>
</reference>
<feature type="region of interest" description="Disordered" evidence="2">
    <location>
        <begin position="101"/>
        <end position="314"/>
    </location>
</feature>
<feature type="compositionally biased region" description="Acidic residues" evidence="2">
    <location>
        <begin position="974"/>
        <end position="984"/>
    </location>
</feature>
<evidence type="ECO:0000313" key="4">
    <source>
        <dbReference type="Proteomes" id="UP000247233"/>
    </source>
</evidence>
<feature type="compositionally biased region" description="Basic and acidic residues" evidence="2">
    <location>
        <begin position="137"/>
        <end position="146"/>
    </location>
</feature>
<feature type="compositionally biased region" description="Basic and acidic residues" evidence="2">
    <location>
        <begin position="384"/>
        <end position="398"/>
    </location>
</feature>
<feature type="compositionally biased region" description="Basic and acidic residues" evidence="2">
    <location>
        <begin position="709"/>
        <end position="723"/>
    </location>
</feature>
<organism evidence="3 4">
    <name type="scientific">Aspergillus heteromorphus CBS 117.55</name>
    <dbReference type="NCBI Taxonomy" id="1448321"/>
    <lineage>
        <taxon>Eukaryota</taxon>
        <taxon>Fungi</taxon>
        <taxon>Dikarya</taxon>
        <taxon>Ascomycota</taxon>
        <taxon>Pezizomycotina</taxon>
        <taxon>Eurotiomycetes</taxon>
        <taxon>Eurotiomycetidae</taxon>
        <taxon>Eurotiales</taxon>
        <taxon>Aspergillaceae</taxon>
        <taxon>Aspergillus</taxon>
        <taxon>Aspergillus subgen. Circumdati</taxon>
    </lineage>
</organism>
<feature type="compositionally biased region" description="Polar residues" evidence="2">
    <location>
        <begin position="689"/>
        <end position="708"/>
    </location>
</feature>
<feature type="compositionally biased region" description="Basic and acidic residues" evidence="2">
    <location>
        <begin position="1047"/>
        <end position="1057"/>
    </location>
</feature>
<dbReference type="EMBL" id="MSFL01000002">
    <property type="protein sequence ID" value="PWY90883.1"/>
    <property type="molecule type" value="Genomic_DNA"/>
</dbReference>
<feature type="compositionally biased region" description="Basic and acidic residues" evidence="2">
    <location>
        <begin position="288"/>
        <end position="298"/>
    </location>
</feature>
<protein>
    <submittedName>
        <fullName evidence="3">Uncharacterized protein</fullName>
    </submittedName>
</protein>
<feature type="compositionally biased region" description="Basic and acidic residues" evidence="2">
    <location>
        <begin position="488"/>
        <end position="503"/>
    </location>
</feature>
<feature type="compositionally biased region" description="Acidic residues" evidence="2">
    <location>
        <begin position="159"/>
        <end position="170"/>
    </location>
</feature>
<dbReference type="VEuPathDB" id="FungiDB:BO70DRAFT_283449"/>
<sequence length="1147" mass="123531">MSNYPPTPSFVGPNYNPQWPPSNPSQSTAVPSLMPPHFPFNQNPSPIPHPPQDGANRSFDYTFEAYNANSQLPGLGGPGAAGPIPPPPFPFMAPFAAAQFPPPFPLQMPPLRYPSIPIPSSAPVFEPSPHPMTDFQPQRDHSDPTRARPQLPVAPASDPDPDREEGELTDLDVPLPTRSKQSDPRSARQSVHALHPPKRLPQNRDGGSSGVGSTMKISSDAGHGSNGSAVSEGSGRDGSDVEKGEASSEAHLSSRSSGSPYNPALPILGAPPMPIETTTSEAPASLRPQHETVSEKEANNAMSSDSQSLVNGGRSPAQLRVQAQGALLSLAPHNIRYGELVGEGINPDVLRQLYEEVGIKIATPRPDAALDSVPEDTLSASERPAIDHPSDLEHGRESTDVLGTEITLAQHPSPVTAAAVATPSPPSGTKPMERKEVIARMLAAKAAKRSGEPVPPQPESTKETHLPVNLEQPDADKAATASSTQQLAKEKDVRVKEKNKAQTELARQRIEQLKKQGLMRNGLKPQAESMPSDQSQASSNSGQDMLPAPTPAPIQHPLPERPPDPESNAHARIPGLFMTDQEPSAVYTATPATEASADATPQPRINQRKRPRASDFDEPVPIPKKTFNNTVNHVVPEAQRLVIDISDDEFYGDDENDSMDIDTPAGKDLQDAESFLGAFPPADLLTRPKTASSQGFSTTSVTPQGSRNNDQEHQEHLRKKDLEIKAMHRRIAELEERKKAKLAASRAQSPRATDSRGPSLLTNPVTADDVSDVSRASLDAELGGMSTPALDIRLSTSADITHIERMKLKLLRRQEIEAGLPALEAEIQRSEAKLAEVNDEEDKLSLEITKGKEGRRQLLDELRTLNLELNGLTFEDVDTALLRLQTREQLNTQEVDRQITDENEMLPETFKSRTPLEESGVVQESSLPQAPQAPQSSSARGLSTISVDKMMDHISDSPHDPSTDSDSTGSAMDESSDSSSDDSDDQHGMQARTPVPETGEVWSPKAPTEDEQPHVDELGAANIHHPIPEDSQSASCEPQVGMIFDEQATRSLERSSRESSVSDAYEPPEPEVTASPADSTYSPPFSPASPGPIEPTEVSSLSVDETKQAEQPLTGVVQELEIEQPIASTQVGVLDVRCTANRPRAGC</sequence>
<keyword evidence="4" id="KW-1185">Reference proteome</keyword>
<feature type="compositionally biased region" description="Basic and acidic residues" evidence="2">
    <location>
        <begin position="234"/>
        <end position="248"/>
    </location>
</feature>
<comment type="caution">
    <text evidence="3">The sequence shown here is derived from an EMBL/GenBank/DDBJ whole genome shotgun (WGS) entry which is preliminary data.</text>
</comment>
<dbReference type="OrthoDB" id="1922977at2759"/>
<feature type="compositionally biased region" description="Pro residues" evidence="2">
    <location>
        <begin position="1084"/>
        <end position="1093"/>
    </location>
</feature>
<feature type="region of interest" description="Disordered" evidence="2">
    <location>
        <begin position="443"/>
        <end position="503"/>
    </location>
</feature>
<dbReference type="AlphaFoldDB" id="A0A317WX09"/>
<gene>
    <name evidence="3" type="ORF">BO70DRAFT_283449</name>
</gene>
<evidence type="ECO:0000256" key="1">
    <source>
        <dbReference type="SAM" id="Coils"/>
    </source>
</evidence>
<feature type="region of interest" description="Disordered" evidence="2">
    <location>
        <begin position="523"/>
        <end position="624"/>
    </location>
</feature>
<feature type="region of interest" description="Disordered" evidence="2">
    <location>
        <begin position="1"/>
        <end position="83"/>
    </location>
</feature>
<keyword evidence="1" id="KW-0175">Coiled coil</keyword>
<feature type="region of interest" description="Disordered" evidence="2">
    <location>
        <begin position="680"/>
        <end position="723"/>
    </location>
</feature>
<feature type="compositionally biased region" description="Polar residues" evidence="2">
    <location>
        <begin position="529"/>
        <end position="543"/>
    </location>
</feature>
<feature type="compositionally biased region" description="Polar residues" evidence="2">
    <location>
        <begin position="300"/>
        <end position="310"/>
    </location>
</feature>
<dbReference type="Proteomes" id="UP000247233">
    <property type="component" value="Unassembled WGS sequence"/>
</dbReference>
<feature type="compositionally biased region" description="Basic and acidic residues" evidence="2">
    <location>
        <begin position="1007"/>
        <end position="1017"/>
    </location>
</feature>
<evidence type="ECO:0000313" key="3">
    <source>
        <dbReference type="EMBL" id="PWY90883.1"/>
    </source>
</evidence>
<feature type="compositionally biased region" description="Pro residues" evidence="2">
    <location>
        <begin position="101"/>
        <end position="112"/>
    </location>
</feature>
<feature type="compositionally biased region" description="Low complexity" evidence="2">
    <location>
        <begin position="249"/>
        <end position="259"/>
    </location>
</feature>
<feature type="compositionally biased region" description="Basic and acidic residues" evidence="2">
    <location>
        <begin position="558"/>
        <end position="569"/>
    </location>
</feature>
<feature type="coiled-coil region" evidence="1">
    <location>
        <begin position="813"/>
        <end position="875"/>
    </location>
</feature>
<feature type="region of interest" description="Disordered" evidence="2">
    <location>
        <begin position="735"/>
        <end position="766"/>
    </location>
</feature>
<feature type="region of interest" description="Disordered" evidence="2">
    <location>
        <begin position="368"/>
        <end position="398"/>
    </location>
</feature>
<feature type="compositionally biased region" description="Basic and acidic residues" evidence="2">
    <location>
        <begin position="949"/>
        <end position="962"/>
    </location>
</feature>
<feature type="compositionally biased region" description="Low complexity" evidence="2">
    <location>
        <begin position="928"/>
        <end position="939"/>
    </location>
</feature>